<protein>
    <submittedName>
        <fullName evidence="2">DNA invertase Pin-like site-specific DNA recombinase</fullName>
    </submittedName>
</protein>
<dbReference type="EMBL" id="RAQK01000001">
    <property type="protein sequence ID" value="RKE97625.1"/>
    <property type="molecule type" value="Genomic_DNA"/>
</dbReference>
<accession>A0A420DTQ9</accession>
<dbReference type="AlphaFoldDB" id="A0A420DTQ9"/>
<dbReference type="Gene3D" id="3.40.50.1390">
    <property type="entry name" value="Resolvase, N-terminal catalytic domain"/>
    <property type="match status" value="1"/>
</dbReference>
<reference evidence="2 3" key="1">
    <citation type="submission" date="2018-09" db="EMBL/GenBank/DDBJ databases">
        <title>Genomic Encyclopedia of Archaeal and Bacterial Type Strains, Phase II (KMG-II): from individual species to whole genera.</title>
        <authorList>
            <person name="Goeker M."/>
        </authorList>
    </citation>
    <scope>NUCLEOTIDE SEQUENCE [LARGE SCALE GENOMIC DNA]</scope>
    <source>
        <strain evidence="2 3">DSM 11458</strain>
    </source>
</reference>
<name>A0A420DTQ9_9RHOB</name>
<gene>
    <name evidence="2" type="ORF">C8N30_2239</name>
</gene>
<dbReference type="SUPFAM" id="SSF53041">
    <property type="entry name" value="Resolvase-like"/>
    <property type="match status" value="1"/>
</dbReference>
<dbReference type="GO" id="GO:0003677">
    <property type="term" value="F:DNA binding"/>
    <property type="evidence" value="ECO:0007669"/>
    <property type="project" value="InterPro"/>
</dbReference>
<comment type="caution">
    <text evidence="2">The sequence shown here is derived from an EMBL/GenBank/DDBJ whole genome shotgun (WGS) entry which is preliminary data.</text>
</comment>
<evidence type="ECO:0000313" key="2">
    <source>
        <dbReference type="EMBL" id="RKE97625.1"/>
    </source>
</evidence>
<organism evidence="2 3">
    <name type="scientific">Sulfitobacter guttiformis</name>
    <dbReference type="NCBI Taxonomy" id="74349"/>
    <lineage>
        <taxon>Bacteria</taxon>
        <taxon>Pseudomonadati</taxon>
        <taxon>Pseudomonadota</taxon>
        <taxon>Alphaproteobacteria</taxon>
        <taxon>Rhodobacterales</taxon>
        <taxon>Roseobacteraceae</taxon>
        <taxon>Sulfitobacter</taxon>
    </lineage>
</organism>
<feature type="domain" description="Resolvase/invertase-type recombinase catalytic" evidence="1">
    <location>
        <begin position="16"/>
        <end position="153"/>
    </location>
</feature>
<dbReference type="InterPro" id="IPR006119">
    <property type="entry name" value="Resolv_N"/>
</dbReference>
<dbReference type="GO" id="GO:0000150">
    <property type="term" value="F:DNA strand exchange activity"/>
    <property type="evidence" value="ECO:0007669"/>
    <property type="project" value="InterPro"/>
</dbReference>
<dbReference type="SMART" id="SM00857">
    <property type="entry name" value="Resolvase"/>
    <property type="match status" value="1"/>
</dbReference>
<evidence type="ECO:0000313" key="3">
    <source>
        <dbReference type="Proteomes" id="UP000284407"/>
    </source>
</evidence>
<proteinExistence type="predicted"/>
<evidence type="ECO:0000259" key="1">
    <source>
        <dbReference type="SMART" id="SM00857"/>
    </source>
</evidence>
<dbReference type="InterPro" id="IPR036162">
    <property type="entry name" value="Resolvase-like_N_sf"/>
</dbReference>
<dbReference type="RefSeq" id="WP_025061014.1">
    <property type="nucleotide sequence ID" value="NZ_RAQK01000001.1"/>
</dbReference>
<dbReference type="OrthoDB" id="114045at2"/>
<dbReference type="Pfam" id="PF00239">
    <property type="entry name" value="Resolvase"/>
    <property type="match status" value="1"/>
</dbReference>
<sequence>MNAIIETPERSRIKHFIGLIRVSTRRQADENLSLEVQEQRIRSYVQNTPKATLSLHVETQSASKSSAHRSVLHAAVQEAQTTKGTLVIVRVDRLSRSLEVLPLLKGVKIYSLDQGRVTLERLKELITEAARESKAISEGARISAAERRAKGQKLGNRSTLHIAQHNGCARNRARADRKVKHLAEILRTHPRLLSLTHKDLSQSLNSMGVLNQINGSEMVPWTKGSIRAPRSKAMRILTST</sequence>
<dbReference type="Proteomes" id="UP000284407">
    <property type="component" value="Unassembled WGS sequence"/>
</dbReference>
<keyword evidence="3" id="KW-1185">Reference proteome</keyword>